<proteinExistence type="predicted"/>
<keyword evidence="1" id="KW-0732">Signal</keyword>
<sequence length="310" mass="34745">MTKSRILYTSLVVLFLLFSLRSNAQQDPNFTQYMYNTMSINPAYAGSRDVLSATVLHRSQWLGFDGAPTSQTLSAHSPIKDGKMGLGFNIVNDQIGVTKQTDINAVYSYAIEVNRYTKLSFGINAGINMLNVDFNDLNSLPNDPEFENNIENKFSPQVGLGALLYNDQYFIGLSVPALLRSDRFSDSNVADATVRDRLHYFLTAGLVFDINPSLKFKPSILMRHVSGSPLLAELSSNFLINDKLTVGAAYRLNSAFSGLFAFQVSDSILLGLSYDRDTSTLSSYNDGSLEFFARFELFKKYKRMYTPRFF</sequence>
<name>A0ABW3GLL3_9FLAO</name>
<reference evidence="3" key="1">
    <citation type="journal article" date="2019" name="Int. J. Syst. Evol. Microbiol.">
        <title>The Global Catalogue of Microorganisms (GCM) 10K type strain sequencing project: providing services to taxonomists for standard genome sequencing and annotation.</title>
        <authorList>
            <consortium name="The Broad Institute Genomics Platform"/>
            <consortium name="The Broad Institute Genome Sequencing Center for Infectious Disease"/>
            <person name="Wu L."/>
            <person name="Ma J."/>
        </authorList>
    </citation>
    <scope>NUCLEOTIDE SEQUENCE [LARGE SCALE GENOMIC DNA]</scope>
    <source>
        <strain evidence="3">CCUG 56752</strain>
    </source>
</reference>
<evidence type="ECO:0000256" key="1">
    <source>
        <dbReference type="SAM" id="SignalP"/>
    </source>
</evidence>
<dbReference type="Pfam" id="PF11751">
    <property type="entry name" value="PorP_SprF"/>
    <property type="match status" value="1"/>
</dbReference>
<evidence type="ECO:0000313" key="3">
    <source>
        <dbReference type="Proteomes" id="UP001597049"/>
    </source>
</evidence>
<dbReference type="Proteomes" id="UP001597049">
    <property type="component" value="Unassembled WGS sequence"/>
</dbReference>
<dbReference type="RefSeq" id="WP_379656738.1">
    <property type="nucleotide sequence ID" value="NZ_JBHTIV010000003.1"/>
</dbReference>
<dbReference type="EMBL" id="JBHTIV010000003">
    <property type="protein sequence ID" value="MFD0931390.1"/>
    <property type="molecule type" value="Genomic_DNA"/>
</dbReference>
<comment type="caution">
    <text evidence="2">The sequence shown here is derived from an EMBL/GenBank/DDBJ whole genome shotgun (WGS) entry which is preliminary data.</text>
</comment>
<dbReference type="InterPro" id="IPR019861">
    <property type="entry name" value="PorP/SprF_Bacteroidetes"/>
</dbReference>
<feature type="chain" id="PRO_5046714904" evidence="1">
    <location>
        <begin position="25"/>
        <end position="310"/>
    </location>
</feature>
<evidence type="ECO:0000313" key="2">
    <source>
        <dbReference type="EMBL" id="MFD0931390.1"/>
    </source>
</evidence>
<feature type="signal peptide" evidence="1">
    <location>
        <begin position="1"/>
        <end position="24"/>
    </location>
</feature>
<protein>
    <submittedName>
        <fullName evidence="2">Type IX secretion system membrane protein PorP/SprF</fullName>
    </submittedName>
</protein>
<keyword evidence="3" id="KW-1185">Reference proteome</keyword>
<organism evidence="2 3">
    <name type="scientific">Psychroflexus salinarum</name>
    <dbReference type="NCBI Taxonomy" id="546024"/>
    <lineage>
        <taxon>Bacteria</taxon>
        <taxon>Pseudomonadati</taxon>
        <taxon>Bacteroidota</taxon>
        <taxon>Flavobacteriia</taxon>
        <taxon>Flavobacteriales</taxon>
        <taxon>Flavobacteriaceae</taxon>
        <taxon>Psychroflexus</taxon>
    </lineage>
</organism>
<accession>A0ABW3GLL3</accession>
<gene>
    <name evidence="2" type="ORF">ACFQ0R_02145</name>
</gene>
<dbReference type="NCBIfam" id="TIGR03519">
    <property type="entry name" value="T9SS_PorP_fam"/>
    <property type="match status" value="1"/>
</dbReference>